<organism evidence="2">
    <name type="scientific">marine sediment metagenome</name>
    <dbReference type="NCBI Taxonomy" id="412755"/>
    <lineage>
        <taxon>unclassified sequences</taxon>
        <taxon>metagenomes</taxon>
        <taxon>ecological metagenomes</taxon>
    </lineage>
</organism>
<accession>X1VFE3</accession>
<protein>
    <submittedName>
        <fullName evidence="2">Uncharacterized protein</fullName>
    </submittedName>
</protein>
<name>X1VFE3_9ZZZZ</name>
<evidence type="ECO:0000256" key="1">
    <source>
        <dbReference type="SAM" id="Coils"/>
    </source>
</evidence>
<evidence type="ECO:0000313" key="2">
    <source>
        <dbReference type="EMBL" id="GAJ05570.1"/>
    </source>
</evidence>
<feature type="coiled-coil region" evidence="1">
    <location>
        <begin position="83"/>
        <end position="110"/>
    </location>
</feature>
<dbReference type="AlphaFoldDB" id="X1VFE3"/>
<dbReference type="EMBL" id="BARW01027765">
    <property type="protein sequence ID" value="GAJ05570.1"/>
    <property type="molecule type" value="Genomic_DNA"/>
</dbReference>
<reference evidence="2" key="1">
    <citation type="journal article" date="2014" name="Front. Microbiol.">
        <title>High frequency of phylogenetically diverse reductive dehalogenase-homologous genes in deep subseafloor sedimentary metagenomes.</title>
        <authorList>
            <person name="Kawai M."/>
            <person name="Futagami T."/>
            <person name="Toyoda A."/>
            <person name="Takaki Y."/>
            <person name="Nishi S."/>
            <person name="Hori S."/>
            <person name="Arai W."/>
            <person name="Tsubouchi T."/>
            <person name="Morono Y."/>
            <person name="Uchiyama I."/>
            <person name="Ito T."/>
            <person name="Fujiyama A."/>
            <person name="Inagaki F."/>
            <person name="Takami H."/>
        </authorList>
    </citation>
    <scope>NUCLEOTIDE SEQUENCE</scope>
    <source>
        <strain evidence="2">Expedition CK06-06</strain>
    </source>
</reference>
<feature type="non-terminal residue" evidence="2">
    <location>
        <position position="1"/>
    </location>
</feature>
<comment type="caution">
    <text evidence="2">The sequence shown here is derived from an EMBL/GenBank/DDBJ whole genome shotgun (WGS) entry which is preliminary data.</text>
</comment>
<sequence>NRAEVIVREAKEMVVQDKNSLTVAVDFLGKIATAKKEVDSRRRFFTDPLNQQVKNINDLFRNYSDPLGQADKIVRNKVLVYQAEEARRIAKEQQRALEEAKARAEKAGKHPAEELVPIPISIVEEPEKTVRADAGSATTRQVWTFRIADPLALDAE</sequence>
<gene>
    <name evidence="2" type="ORF">S12H4_44984</name>
</gene>
<proteinExistence type="predicted"/>
<keyword evidence="1" id="KW-0175">Coiled coil</keyword>